<dbReference type="InterPro" id="IPR001878">
    <property type="entry name" value="Znf_CCHC"/>
</dbReference>
<keyword evidence="1" id="KW-0863">Zinc-finger</keyword>
<sequence length="122" mass="13666">MFYQNQEFEKGKSPNEKSSSKKRKGSSRGKKVQCFNCRGLGHSAQDCLSPKYAKKSIQATWSDNDSKESASIASEDARYNPNDLLAFIASMESVHDSDCDSNSDDDEFIGEQRAKFLSNLYC</sequence>
<dbReference type="Proteomes" id="UP000288805">
    <property type="component" value="Unassembled WGS sequence"/>
</dbReference>
<comment type="caution">
    <text evidence="4">The sequence shown here is derived from an EMBL/GenBank/DDBJ whole genome shotgun (WGS) entry which is preliminary data.</text>
</comment>
<reference evidence="4 5" key="1">
    <citation type="journal article" date="2018" name="PLoS Genet.">
        <title>Population sequencing reveals clonal diversity and ancestral inbreeding in the grapevine cultivar Chardonnay.</title>
        <authorList>
            <person name="Roach M.J."/>
            <person name="Johnson D.L."/>
            <person name="Bohlmann J."/>
            <person name="van Vuuren H.J."/>
            <person name="Jones S.J."/>
            <person name="Pretorius I.S."/>
            <person name="Schmidt S.A."/>
            <person name="Borneman A.R."/>
        </authorList>
    </citation>
    <scope>NUCLEOTIDE SEQUENCE [LARGE SCALE GENOMIC DNA]</scope>
    <source>
        <strain evidence="5">cv. Chardonnay</strain>
        <tissue evidence="4">Leaf</tissue>
    </source>
</reference>
<evidence type="ECO:0000256" key="2">
    <source>
        <dbReference type="SAM" id="MobiDB-lite"/>
    </source>
</evidence>
<name>A0A438I0X7_VITVI</name>
<dbReference type="SUPFAM" id="SSF57756">
    <property type="entry name" value="Retrovirus zinc finger-like domains"/>
    <property type="match status" value="1"/>
</dbReference>
<gene>
    <name evidence="4" type="ORF">CK203_045773</name>
</gene>
<organism evidence="4 5">
    <name type="scientific">Vitis vinifera</name>
    <name type="common">Grape</name>
    <dbReference type="NCBI Taxonomy" id="29760"/>
    <lineage>
        <taxon>Eukaryota</taxon>
        <taxon>Viridiplantae</taxon>
        <taxon>Streptophyta</taxon>
        <taxon>Embryophyta</taxon>
        <taxon>Tracheophyta</taxon>
        <taxon>Spermatophyta</taxon>
        <taxon>Magnoliopsida</taxon>
        <taxon>eudicotyledons</taxon>
        <taxon>Gunneridae</taxon>
        <taxon>Pentapetalae</taxon>
        <taxon>rosids</taxon>
        <taxon>Vitales</taxon>
        <taxon>Vitaceae</taxon>
        <taxon>Viteae</taxon>
        <taxon>Vitis</taxon>
    </lineage>
</organism>
<keyword evidence="1" id="KW-0862">Zinc</keyword>
<evidence type="ECO:0000256" key="1">
    <source>
        <dbReference type="PROSITE-ProRule" id="PRU00047"/>
    </source>
</evidence>
<evidence type="ECO:0000259" key="3">
    <source>
        <dbReference type="PROSITE" id="PS50158"/>
    </source>
</evidence>
<dbReference type="InterPro" id="IPR036875">
    <property type="entry name" value="Znf_CCHC_sf"/>
</dbReference>
<protein>
    <recommendedName>
        <fullName evidence="3">CCHC-type domain-containing protein</fullName>
    </recommendedName>
</protein>
<evidence type="ECO:0000313" key="5">
    <source>
        <dbReference type="Proteomes" id="UP000288805"/>
    </source>
</evidence>
<feature type="compositionally biased region" description="Basic and acidic residues" evidence="2">
    <location>
        <begin position="7"/>
        <end position="19"/>
    </location>
</feature>
<dbReference type="PROSITE" id="PS50158">
    <property type="entry name" value="ZF_CCHC"/>
    <property type="match status" value="1"/>
</dbReference>
<dbReference type="GO" id="GO:0003676">
    <property type="term" value="F:nucleic acid binding"/>
    <property type="evidence" value="ECO:0007669"/>
    <property type="project" value="InterPro"/>
</dbReference>
<dbReference type="EMBL" id="QGNW01000155">
    <property type="protein sequence ID" value="RVW90369.1"/>
    <property type="molecule type" value="Genomic_DNA"/>
</dbReference>
<evidence type="ECO:0000313" key="4">
    <source>
        <dbReference type="EMBL" id="RVW90369.1"/>
    </source>
</evidence>
<feature type="domain" description="CCHC-type" evidence="3">
    <location>
        <begin position="34"/>
        <end position="47"/>
    </location>
</feature>
<proteinExistence type="predicted"/>
<feature type="region of interest" description="Disordered" evidence="2">
    <location>
        <begin position="1"/>
        <end position="31"/>
    </location>
</feature>
<feature type="compositionally biased region" description="Basic residues" evidence="2">
    <location>
        <begin position="20"/>
        <end position="31"/>
    </location>
</feature>
<dbReference type="GO" id="GO:0008270">
    <property type="term" value="F:zinc ion binding"/>
    <property type="evidence" value="ECO:0007669"/>
    <property type="project" value="UniProtKB-KW"/>
</dbReference>
<dbReference type="Gene3D" id="4.10.60.10">
    <property type="entry name" value="Zinc finger, CCHC-type"/>
    <property type="match status" value="1"/>
</dbReference>
<keyword evidence="1" id="KW-0479">Metal-binding</keyword>
<accession>A0A438I0X7</accession>
<dbReference type="AlphaFoldDB" id="A0A438I0X7"/>